<dbReference type="EMBL" id="LR214972">
    <property type="protein sequence ID" value="VEU63464.1"/>
    <property type="molecule type" value="Genomic_DNA"/>
</dbReference>
<keyword evidence="2 6" id="KW-0540">Nuclease</keyword>
<dbReference type="Pfam" id="PF00825">
    <property type="entry name" value="Ribonuclease_P"/>
    <property type="match status" value="1"/>
</dbReference>
<evidence type="ECO:0000256" key="4">
    <source>
        <dbReference type="ARBA" id="ARBA00022801"/>
    </source>
</evidence>
<dbReference type="HAMAP" id="MF_00227">
    <property type="entry name" value="RNase_P"/>
    <property type="match status" value="1"/>
</dbReference>
<dbReference type="InterPro" id="IPR020568">
    <property type="entry name" value="Ribosomal_Su5_D2-typ_SF"/>
</dbReference>
<evidence type="ECO:0000256" key="3">
    <source>
        <dbReference type="ARBA" id="ARBA00022759"/>
    </source>
</evidence>
<dbReference type="OrthoDB" id="9810867at2"/>
<dbReference type="InterPro" id="IPR000100">
    <property type="entry name" value="RNase_P"/>
</dbReference>
<dbReference type="Gene3D" id="3.30.230.10">
    <property type="match status" value="1"/>
</dbReference>
<dbReference type="PANTHER" id="PTHR33992">
    <property type="entry name" value="RIBONUCLEASE P PROTEIN COMPONENT"/>
    <property type="match status" value="1"/>
</dbReference>
<comment type="catalytic activity">
    <reaction evidence="6">
        <text>Endonucleolytic cleavage of RNA, removing 5'-extranucleotides from tRNA precursor.</text>
        <dbReference type="EC" id="3.1.26.5"/>
    </reaction>
</comment>
<proteinExistence type="inferred from homology"/>
<keyword evidence="5 6" id="KW-0694">RNA-binding</keyword>
<name>A0A224AXE1_9BACT</name>
<dbReference type="GO" id="GO:0001682">
    <property type="term" value="P:tRNA 5'-leader removal"/>
    <property type="evidence" value="ECO:0007669"/>
    <property type="project" value="UniProtKB-UniRule"/>
</dbReference>
<dbReference type="RefSeq" id="WP_120160732.1">
    <property type="nucleotide sequence ID" value="NZ_AP018135.1"/>
</dbReference>
<keyword evidence="4 6" id="KW-0378">Hydrolase</keyword>
<dbReference type="EC" id="3.1.26.5" evidence="6 7"/>
<keyword evidence="3 6" id="KW-0255">Endonuclease</keyword>
<comment type="similarity">
    <text evidence="6">Belongs to the RnpA family.</text>
</comment>
<dbReference type="GO" id="GO:0030677">
    <property type="term" value="C:ribonuclease P complex"/>
    <property type="evidence" value="ECO:0007669"/>
    <property type="project" value="TreeGrafter"/>
</dbReference>
<evidence type="ECO:0000256" key="7">
    <source>
        <dbReference type="NCBIfam" id="TIGR00188"/>
    </source>
</evidence>
<dbReference type="GO" id="GO:0004526">
    <property type="term" value="F:ribonuclease P activity"/>
    <property type="evidence" value="ECO:0007669"/>
    <property type="project" value="UniProtKB-UniRule"/>
</dbReference>
<dbReference type="Proteomes" id="UP000289952">
    <property type="component" value="Chromosome"/>
</dbReference>
<gene>
    <name evidence="6 8" type="primary">rnpA</name>
    <name evidence="8" type="ORF">NCTC10118_00486</name>
</gene>
<evidence type="ECO:0000256" key="5">
    <source>
        <dbReference type="ARBA" id="ARBA00022884"/>
    </source>
</evidence>
<dbReference type="PANTHER" id="PTHR33992:SF1">
    <property type="entry name" value="RIBONUCLEASE P PROTEIN COMPONENT"/>
    <property type="match status" value="1"/>
</dbReference>
<comment type="function">
    <text evidence="6">RNaseP catalyzes the removal of the 5'-leader sequence from pre-tRNA to produce the mature 5'-terminus. It can also cleave other RNA substrates such as 4.5S RNA. The protein component plays an auxiliary but essential role in vivo by binding to the 5'-leader sequence and broadening the substrate specificity of the ribozyme.</text>
</comment>
<sequence length="113" mass="13749">MKKEFRLSKNWDFEKIINKKQYLANDFLIIYYQKSPDCQIGITIPKKFEDSVGRNFYKRQLKAILRELNIFNLKFHLVIIARKKFCDSLYLVKKAATQKLFEKLRNYEKNTKF</sequence>
<comment type="subunit">
    <text evidence="6">Consists of a catalytic RNA component (M1 or rnpB) and a protein subunit.</text>
</comment>
<dbReference type="InterPro" id="IPR014721">
    <property type="entry name" value="Ribsml_uS5_D2-typ_fold_subgr"/>
</dbReference>
<keyword evidence="1 6" id="KW-0819">tRNA processing</keyword>
<dbReference type="GO" id="GO:0000049">
    <property type="term" value="F:tRNA binding"/>
    <property type="evidence" value="ECO:0007669"/>
    <property type="project" value="UniProtKB-UniRule"/>
</dbReference>
<organism evidence="8 9">
    <name type="scientific">Mycoplasmopsis bovirhinis</name>
    <dbReference type="NCBI Taxonomy" id="29553"/>
    <lineage>
        <taxon>Bacteria</taxon>
        <taxon>Bacillati</taxon>
        <taxon>Mycoplasmatota</taxon>
        <taxon>Mycoplasmoidales</taxon>
        <taxon>Metamycoplasmataceae</taxon>
        <taxon>Mycoplasmopsis</taxon>
    </lineage>
</organism>
<evidence type="ECO:0000313" key="8">
    <source>
        <dbReference type="EMBL" id="VEU63464.1"/>
    </source>
</evidence>
<evidence type="ECO:0000313" key="9">
    <source>
        <dbReference type="Proteomes" id="UP000289952"/>
    </source>
</evidence>
<dbReference type="GO" id="GO:0042781">
    <property type="term" value="F:3'-tRNA processing endoribonuclease activity"/>
    <property type="evidence" value="ECO:0007669"/>
    <property type="project" value="TreeGrafter"/>
</dbReference>
<evidence type="ECO:0000256" key="6">
    <source>
        <dbReference type="HAMAP-Rule" id="MF_00227"/>
    </source>
</evidence>
<evidence type="ECO:0000256" key="1">
    <source>
        <dbReference type="ARBA" id="ARBA00022694"/>
    </source>
</evidence>
<dbReference type="SUPFAM" id="SSF54211">
    <property type="entry name" value="Ribosomal protein S5 domain 2-like"/>
    <property type="match status" value="1"/>
</dbReference>
<protein>
    <recommendedName>
        <fullName evidence="6 7">Ribonuclease P protein component</fullName>
        <shortName evidence="6">RNase P protein</shortName>
        <shortName evidence="6">RNaseP protein</shortName>
        <ecNumber evidence="6 7">3.1.26.5</ecNumber>
    </recommendedName>
    <alternativeName>
        <fullName evidence="6">Protein C5</fullName>
    </alternativeName>
</protein>
<keyword evidence="9" id="KW-1185">Reference proteome</keyword>
<dbReference type="NCBIfam" id="TIGR00188">
    <property type="entry name" value="rnpA"/>
    <property type="match status" value="1"/>
</dbReference>
<accession>A0A224AXE1</accession>
<dbReference type="AlphaFoldDB" id="A0A224AXE1"/>
<evidence type="ECO:0000256" key="2">
    <source>
        <dbReference type="ARBA" id="ARBA00022722"/>
    </source>
</evidence>
<reference evidence="8 9" key="1">
    <citation type="submission" date="2019-01" db="EMBL/GenBank/DDBJ databases">
        <authorList>
            <consortium name="Pathogen Informatics"/>
        </authorList>
    </citation>
    <scope>NUCLEOTIDE SEQUENCE [LARGE SCALE GENOMIC DNA]</scope>
    <source>
        <strain evidence="8 9">NCTC10118</strain>
    </source>
</reference>